<dbReference type="AlphaFoldDB" id="A0A2V2NB16"/>
<evidence type="ECO:0000313" key="1">
    <source>
        <dbReference type="EMBL" id="PWR75940.1"/>
    </source>
</evidence>
<protein>
    <submittedName>
        <fullName evidence="1">Uncharacterized protein</fullName>
    </submittedName>
</protein>
<proteinExistence type="predicted"/>
<gene>
    <name evidence="1" type="ORF">DLD82_02455</name>
</gene>
<sequence length="146" mass="15908">MAADEPAVIRFVLTDYGDKDILRVNLMKEGESSKNGMVRQNQNIKFDRETDTLVWTPCNDNSCTVPSTSTAGGNSGRDQLILEVTFANPSVDIESCHSDTTCERLKGATTVKSGMLEGYFKTGRTYSVSLDSLIPGIGEAYSIVEL</sequence>
<organism evidence="1 2">
    <name type="scientific">Methanospirillum stamsii</name>
    <dbReference type="NCBI Taxonomy" id="1277351"/>
    <lineage>
        <taxon>Archaea</taxon>
        <taxon>Methanobacteriati</taxon>
        <taxon>Methanobacteriota</taxon>
        <taxon>Stenosarchaea group</taxon>
        <taxon>Methanomicrobia</taxon>
        <taxon>Methanomicrobiales</taxon>
        <taxon>Methanospirillaceae</taxon>
        <taxon>Methanospirillum</taxon>
    </lineage>
</organism>
<evidence type="ECO:0000313" key="2">
    <source>
        <dbReference type="Proteomes" id="UP000245934"/>
    </source>
</evidence>
<name>A0A2V2NB16_9EURY</name>
<dbReference type="Proteomes" id="UP000245934">
    <property type="component" value="Unassembled WGS sequence"/>
</dbReference>
<comment type="caution">
    <text evidence="1">The sequence shown here is derived from an EMBL/GenBank/DDBJ whole genome shotgun (WGS) entry which is preliminary data.</text>
</comment>
<keyword evidence="2" id="KW-1185">Reference proteome</keyword>
<dbReference type="EMBL" id="QGMZ01000006">
    <property type="protein sequence ID" value="PWR75940.1"/>
    <property type="molecule type" value="Genomic_DNA"/>
</dbReference>
<accession>A0A2V2NB16</accession>
<reference evidence="1 2" key="1">
    <citation type="submission" date="2018-05" db="EMBL/GenBank/DDBJ databases">
        <title>Draft genome of Methanospirillum stamsii Pt1.</title>
        <authorList>
            <person name="Dueholm M.S."/>
            <person name="Nielsen P.H."/>
            <person name="Bakmann L.F."/>
            <person name="Otzen D.E."/>
        </authorList>
    </citation>
    <scope>NUCLEOTIDE SEQUENCE [LARGE SCALE GENOMIC DNA]</scope>
    <source>
        <strain evidence="1 2">Pt1</strain>
    </source>
</reference>